<keyword evidence="4" id="KW-1185">Reference proteome</keyword>
<dbReference type="Pfam" id="PF13556">
    <property type="entry name" value="HTH_30"/>
    <property type="match status" value="1"/>
</dbReference>
<evidence type="ECO:0000313" key="3">
    <source>
        <dbReference type="EMBL" id="KRT34958.1"/>
    </source>
</evidence>
<dbReference type="AlphaFoldDB" id="A0A0T5XAN7"/>
<proteinExistence type="predicted"/>
<dbReference type="OrthoDB" id="143422at2"/>
<feature type="domain" description="Purine catabolism PurC-like" evidence="1">
    <location>
        <begin position="6"/>
        <end position="124"/>
    </location>
</feature>
<comment type="caution">
    <text evidence="3">The sequence shown here is derived from an EMBL/GenBank/DDBJ whole genome shotgun (WGS) entry which is preliminary data.</text>
</comment>
<dbReference type="Pfam" id="PF07905">
    <property type="entry name" value="PucR"/>
    <property type="match status" value="1"/>
</dbReference>
<dbReference type="InterPro" id="IPR042070">
    <property type="entry name" value="PucR_C-HTH_sf"/>
</dbReference>
<gene>
    <name evidence="3" type="ORF">HMPREF1705_04213</name>
</gene>
<reference evidence="4" key="1">
    <citation type="submission" date="2012-09" db="EMBL/GenBank/DDBJ databases">
        <authorList>
            <person name="Weinstock G."/>
            <person name="Sodergren E."/>
            <person name="Clifton S."/>
            <person name="Fulton L."/>
            <person name="Fulton B."/>
            <person name="Courtney L."/>
            <person name="Fronick C."/>
            <person name="Harrison M."/>
            <person name="Strong C."/>
            <person name="Farmer C."/>
            <person name="Delehaunty K."/>
            <person name="Markovic C."/>
            <person name="Hall O."/>
            <person name="Minx P."/>
            <person name="Tomlinson C."/>
            <person name="Mitreva M."/>
            <person name="Nelson J."/>
            <person name="Hou S."/>
            <person name="Wollam A."/>
            <person name="Pepin K.H."/>
            <person name="Johnson M."/>
            <person name="Bhonagiri V."/>
            <person name="Nash W.E."/>
            <person name="Suruliraj S."/>
            <person name="Warren W."/>
            <person name="Chinwalla A."/>
            <person name="Mardis E.R."/>
            <person name="Wilson R.K."/>
        </authorList>
    </citation>
    <scope>NUCLEOTIDE SEQUENCE [LARGE SCALE GENOMIC DNA]</scope>
    <source>
        <strain evidence="4">OS1</strain>
    </source>
</reference>
<protein>
    <submittedName>
        <fullName evidence="3">Purine catabolism regulatory protein-like family protein</fullName>
    </submittedName>
</protein>
<organism evidence="3 4">
    <name type="scientific">Acetomicrobium hydrogeniformans ATCC BAA-1850</name>
    <dbReference type="NCBI Taxonomy" id="592015"/>
    <lineage>
        <taxon>Bacteria</taxon>
        <taxon>Thermotogati</taxon>
        <taxon>Synergistota</taxon>
        <taxon>Synergistia</taxon>
        <taxon>Synergistales</taxon>
        <taxon>Acetomicrobiaceae</taxon>
        <taxon>Acetomicrobium</taxon>
    </lineage>
</organism>
<dbReference type="RefSeq" id="WP_009202425.1">
    <property type="nucleotide sequence ID" value="NZ_ACJX03000001.1"/>
</dbReference>
<evidence type="ECO:0000313" key="4">
    <source>
        <dbReference type="Proteomes" id="UP000005273"/>
    </source>
</evidence>
<evidence type="ECO:0000259" key="1">
    <source>
        <dbReference type="Pfam" id="PF07905"/>
    </source>
</evidence>
<feature type="domain" description="PucR C-terminal helix-turn-helix" evidence="2">
    <location>
        <begin position="460"/>
        <end position="510"/>
    </location>
</feature>
<dbReference type="eggNOG" id="COG2508">
    <property type="taxonomic scope" value="Bacteria"/>
</dbReference>
<dbReference type="InterPro" id="IPR025736">
    <property type="entry name" value="PucR_C-HTH_dom"/>
</dbReference>
<evidence type="ECO:0000259" key="2">
    <source>
        <dbReference type="Pfam" id="PF13556"/>
    </source>
</evidence>
<dbReference type="Proteomes" id="UP000005273">
    <property type="component" value="Unassembled WGS sequence"/>
</dbReference>
<dbReference type="InterPro" id="IPR012914">
    <property type="entry name" value="PucR_dom"/>
</dbReference>
<accession>A0A0T5XAN7</accession>
<name>A0A0T5XAN7_9BACT</name>
<sequence length="517" mass="59645">MLQVADLLNKNMFPDFRVAAGSKGLIREITSVSVLDAPDVDRWMRGGEFLIGSGYIFKDDPTEFTHFLDRVATKDIAAVGIKLDRFYHTLPSGIIDQANSLNLPLIEIPIDYRWTDIIETVTLYILNEKNKDVLRQDIEVAQSLQMLNNEEDIKNLIALIAKDLERDMVVKAPRIHIFNHFANNDKESDNGAYLNVFDTPSLEEKPLPKKGIILANLSLKMLDKPRWVACYRIDGEPNVEVALILKDNEHYPSIRQNNSMWRIVSLLRLAQLDAVLTLNQHDIEKERFLESLCLGLYNDLDIIMHKANEMKLILPSKAFVMMATPINDKSTTKEQWKPQSSLSYRLGNIWVTIHSHKDRTFDWTTTAKINNYWISLGQNVESLLNLNKSYLQAKQTLNWIKEFKCEPGAYQHGDLSLHALLANLDSIPEAKELHQRYWMPLMEVKARSKNTISLDIVAKTLIQVDFNVKEMAKILHIHYNTARKYVKEIEHVLNIKMDSREHKIGLELAYYIDSHKK</sequence>
<dbReference type="EMBL" id="ACJX03000001">
    <property type="protein sequence ID" value="KRT34958.1"/>
    <property type="molecule type" value="Genomic_DNA"/>
</dbReference>
<dbReference type="Gene3D" id="1.10.10.2840">
    <property type="entry name" value="PucR C-terminal helix-turn-helix domain"/>
    <property type="match status" value="1"/>
</dbReference>
<dbReference type="STRING" id="592015.HMPREF1705_04213"/>